<proteinExistence type="predicted"/>
<dbReference type="Pfam" id="PF09551">
    <property type="entry name" value="Spore_II_R"/>
    <property type="match status" value="1"/>
</dbReference>
<reference evidence="2" key="1">
    <citation type="submission" date="2016-10" db="EMBL/GenBank/DDBJ databases">
        <authorList>
            <person name="Varghese N."/>
            <person name="Submissions S."/>
        </authorList>
    </citation>
    <scope>NUCLEOTIDE SEQUENCE [LARGE SCALE GENOMIC DNA]</scope>
    <source>
        <strain evidence="2">DSM 45789</strain>
    </source>
</reference>
<dbReference type="Proteomes" id="UP000198660">
    <property type="component" value="Unassembled WGS sequence"/>
</dbReference>
<gene>
    <name evidence="1" type="ORF">SAMN05444972_101343</name>
</gene>
<dbReference type="OrthoDB" id="9793324at2"/>
<sequence>MNFRTIIFFILSLGGVFFLLVGQGEGFLSGEEAVTVSAEGKQSIPKQAIRLRILANSDRTQDQWLKRQVRDAILKEMGTWAQKPNTIEEARRMVRTHLPILQQIAKNTVDKHGYSYPVKMDFGKVPFPTKLYGDQIYPAGKYEALLVTIGEGKGDNWWCVLFPPLCFVDMSNGDAVPKDEKGGATTQALASNQALAAPMQEVASSDQNKNTLEVRLFFLDSLEEFFSGLFS</sequence>
<organism evidence="1 2">
    <name type="scientific">Marininema halotolerans</name>
    <dbReference type="NCBI Taxonomy" id="1155944"/>
    <lineage>
        <taxon>Bacteria</taxon>
        <taxon>Bacillati</taxon>
        <taxon>Bacillota</taxon>
        <taxon>Bacilli</taxon>
        <taxon>Bacillales</taxon>
        <taxon>Thermoactinomycetaceae</taxon>
        <taxon>Marininema</taxon>
    </lineage>
</organism>
<protein>
    <submittedName>
        <fullName evidence="1">Stage II sporulation protein R</fullName>
    </submittedName>
</protein>
<name>A0A1I6P3T4_9BACL</name>
<dbReference type="RefSeq" id="WP_091832877.1">
    <property type="nucleotide sequence ID" value="NZ_FPAA01000001.1"/>
</dbReference>
<evidence type="ECO:0000313" key="1">
    <source>
        <dbReference type="EMBL" id="SFS34863.1"/>
    </source>
</evidence>
<dbReference type="InterPro" id="IPR014202">
    <property type="entry name" value="Spore_II_R"/>
</dbReference>
<dbReference type="AlphaFoldDB" id="A0A1I6P3T4"/>
<dbReference type="NCBIfam" id="TIGR02837">
    <property type="entry name" value="spore_II_R"/>
    <property type="match status" value="1"/>
</dbReference>
<keyword evidence="2" id="KW-1185">Reference proteome</keyword>
<evidence type="ECO:0000313" key="2">
    <source>
        <dbReference type="Proteomes" id="UP000198660"/>
    </source>
</evidence>
<dbReference type="EMBL" id="FPAA01000001">
    <property type="protein sequence ID" value="SFS34863.1"/>
    <property type="molecule type" value="Genomic_DNA"/>
</dbReference>
<accession>A0A1I6P3T4</accession>